<dbReference type="InterPro" id="IPR010994">
    <property type="entry name" value="RuvA_2-like"/>
</dbReference>
<dbReference type="Proteomes" id="UP000591941">
    <property type="component" value="Unassembled WGS sequence"/>
</dbReference>
<dbReference type="OrthoDB" id="9803432at2"/>
<name>A0A841QZJ0_9FIRM</name>
<keyword evidence="6" id="KW-1185">Reference proteome</keyword>
<dbReference type="PANTHER" id="PTHR43788">
    <property type="entry name" value="DNA2/NAM7 HELICASE FAMILY MEMBER"/>
    <property type="match status" value="1"/>
</dbReference>
<dbReference type="Gene3D" id="1.10.10.2220">
    <property type="match status" value="1"/>
</dbReference>
<dbReference type="InterPro" id="IPR027785">
    <property type="entry name" value="UvrD-like_helicase_C"/>
</dbReference>
<dbReference type="RefSeq" id="WP_159823227.1">
    <property type="nucleotide sequence ID" value="NZ_CABWNB010000004.1"/>
</dbReference>
<dbReference type="CDD" id="cd18809">
    <property type="entry name" value="SF1_C_RecD"/>
    <property type="match status" value="1"/>
</dbReference>
<protein>
    <recommendedName>
        <fullName evidence="3">ATP-dependent RecD2 DNA helicase</fullName>
        <ecNumber evidence="3">5.6.2.3</ecNumber>
    </recommendedName>
    <alternativeName>
        <fullName evidence="3">DNA 5'-3' helicase subunit RecD2</fullName>
    </alternativeName>
</protein>
<dbReference type="HAMAP" id="MF_01488">
    <property type="entry name" value="RecD2"/>
    <property type="match status" value="1"/>
</dbReference>
<dbReference type="GO" id="GO:0016787">
    <property type="term" value="F:hydrolase activity"/>
    <property type="evidence" value="ECO:0007669"/>
    <property type="project" value="UniProtKB-KW"/>
</dbReference>
<sequence length="712" mass="78378">MNGQWEETFAGTVESIIFAAADDSFCVFKMRPAQQYKSWTLVGNVSAPLVGEEVEVSGTWVEHPRFGRQLRITALRRVRPQSAAGIVRYLGSGLFRGIGPALAKRIVDHFGEETLAVLDTSPERLAEVRGIGETTWRNFAQTYHEVSDLHALTLALEEAGVAGRFAAVLQKQYGESALTVLENDPYRLARDVEGFPFRSADALAMHAGMPQDSMDRVEAGVNEVLLRGAERGHSCLKLATLARETARLLRIDEDRIREALGELLEYGVYPVTIVDDTAYVYHLSLYEAETGVAHHIERLQTVEPLTVVGAEMILERWAAKEEVTLAAEQIQAILAALETGVLVITGGPGTGKTTLVRALLAVVSQARLRTVLAAPTGRAAKRLAETSEQDASTLHKLLEAGLVEDASVFQRDAQNPLKGDLFIIDEASMLDVSLMYHFLEAVPDHARVIFVGDVDQLPPVGPGNVLRDIIASDTVPVVRLEHIYRQEEGSGIALAAAAIRQGQMPVWRDDVTFIDCAEEEALEEVLSLCRTLRYADPERQFAMQVLAPMYRGICGVDALNQALQRQAHGYMGKSNRGLQVGDKVMQRKNNYEKGVYNGDLGEVYAVGEEHIAVDFRIKNSTYERGELQELQLAYALTVHKSQGSEYETVVLVLLPSQQIMLQRNLVYTAVTRAKSHVYIVGSPAAFKKALRTQHTAGRTSLLRARLTGEIDA</sequence>
<dbReference type="Pfam" id="PF18335">
    <property type="entry name" value="SH3_13"/>
    <property type="match status" value="1"/>
</dbReference>
<dbReference type="AlphaFoldDB" id="A0A841QZJ0"/>
<reference evidence="5 6" key="1">
    <citation type="submission" date="2020-08" db="EMBL/GenBank/DDBJ databases">
        <title>Genomic Encyclopedia of Type Strains, Phase IV (KMG-IV): sequencing the most valuable type-strain genomes for metagenomic binning, comparative biology and taxonomic classification.</title>
        <authorList>
            <person name="Goeker M."/>
        </authorList>
    </citation>
    <scope>NUCLEOTIDE SEQUENCE [LARGE SCALE GENOMIC DNA]</scope>
    <source>
        <strain evidence="5 6">DSM 21255</strain>
    </source>
</reference>
<proteinExistence type="inferred from homology"/>
<evidence type="ECO:0000313" key="5">
    <source>
        <dbReference type="EMBL" id="MBB6478074.1"/>
    </source>
</evidence>
<dbReference type="GO" id="GO:0003677">
    <property type="term" value="F:DNA binding"/>
    <property type="evidence" value="ECO:0007669"/>
    <property type="project" value="UniProtKB-UniRule"/>
</dbReference>
<dbReference type="GO" id="GO:0009338">
    <property type="term" value="C:exodeoxyribonuclease V complex"/>
    <property type="evidence" value="ECO:0007669"/>
    <property type="project" value="TreeGrafter"/>
</dbReference>
<dbReference type="Gene3D" id="2.30.30.940">
    <property type="match status" value="1"/>
</dbReference>
<dbReference type="GO" id="GO:0006310">
    <property type="term" value="P:DNA recombination"/>
    <property type="evidence" value="ECO:0007669"/>
    <property type="project" value="InterPro"/>
</dbReference>
<dbReference type="SUPFAM" id="SSF47781">
    <property type="entry name" value="RuvA domain 2-like"/>
    <property type="match status" value="1"/>
</dbReference>
<comment type="caution">
    <text evidence="5">The sequence shown here is derived from an EMBL/GenBank/DDBJ whole genome shotgun (WGS) entry which is preliminary data.</text>
</comment>
<feature type="domain" description="AAA+ ATPase" evidence="4">
    <location>
        <begin position="338"/>
        <end position="481"/>
    </location>
</feature>
<comment type="similarity">
    <text evidence="3">Belongs to the RecD family. RecD2 subfamily.</text>
</comment>
<dbReference type="EMBL" id="JACHHI010000005">
    <property type="protein sequence ID" value="MBB6478074.1"/>
    <property type="molecule type" value="Genomic_DNA"/>
</dbReference>
<keyword evidence="3" id="KW-0238">DNA-binding</keyword>
<keyword evidence="3" id="KW-0413">Isomerase</keyword>
<dbReference type="Pfam" id="PF14490">
    <property type="entry name" value="HHH_RecD2"/>
    <property type="match status" value="1"/>
</dbReference>
<dbReference type="EC" id="5.6.2.3" evidence="3"/>
<dbReference type="Pfam" id="PF14520">
    <property type="entry name" value="HHH_5"/>
    <property type="match status" value="1"/>
</dbReference>
<dbReference type="Pfam" id="PF13604">
    <property type="entry name" value="AAA_30"/>
    <property type="match status" value="1"/>
</dbReference>
<dbReference type="PANTHER" id="PTHR43788:SF6">
    <property type="entry name" value="DNA HELICASE B"/>
    <property type="match status" value="1"/>
</dbReference>
<evidence type="ECO:0000256" key="1">
    <source>
        <dbReference type="ARBA" id="ARBA00022741"/>
    </source>
</evidence>
<dbReference type="SMART" id="SM00382">
    <property type="entry name" value="AAA"/>
    <property type="match status" value="1"/>
</dbReference>
<accession>A0A841QZJ0</accession>
<comment type="catalytic activity">
    <reaction evidence="3">
        <text>ATP + H2O = ADP + phosphate + H(+)</text>
        <dbReference type="Rhea" id="RHEA:13065"/>
        <dbReference type="ChEBI" id="CHEBI:15377"/>
        <dbReference type="ChEBI" id="CHEBI:15378"/>
        <dbReference type="ChEBI" id="CHEBI:30616"/>
        <dbReference type="ChEBI" id="CHEBI:43474"/>
        <dbReference type="ChEBI" id="CHEBI:456216"/>
        <dbReference type="EC" id="5.6.2.3"/>
    </reaction>
</comment>
<dbReference type="Gene3D" id="1.10.150.20">
    <property type="entry name" value="5' to 3' exonuclease, C-terminal subdomain"/>
    <property type="match status" value="1"/>
</dbReference>
<dbReference type="InterPro" id="IPR055446">
    <property type="entry name" value="RecD2_N_OB"/>
</dbReference>
<dbReference type="GeneID" id="93486396"/>
<dbReference type="NCBIfam" id="TIGR01448">
    <property type="entry name" value="recD_rel"/>
    <property type="match status" value="1"/>
</dbReference>
<keyword evidence="1 3" id="KW-0547">Nucleotide-binding</keyword>
<keyword evidence="2 3" id="KW-0067">ATP-binding</keyword>
<keyword evidence="3" id="KW-0347">Helicase</keyword>
<comment type="function">
    <text evidence="3">DNA-dependent ATPase and ATP-dependent 5'-3' DNA helicase. Has no activity on blunt DNA or DNA with 3'-overhangs, requires at least 10 bases of 5'-ssDNA for helicase activity.</text>
</comment>
<evidence type="ECO:0000259" key="4">
    <source>
        <dbReference type="SMART" id="SM00382"/>
    </source>
</evidence>
<dbReference type="GO" id="GO:0017116">
    <property type="term" value="F:single-stranded DNA helicase activity"/>
    <property type="evidence" value="ECO:0007669"/>
    <property type="project" value="TreeGrafter"/>
</dbReference>
<evidence type="ECO:0000313" key="6">
    <source>
        <dbReference type="Proteomes" id="UP000591941"/>
    </source>
</evidence>
<dbReference type="InterPro" id="IPR029493">
    <property type="entry name" value="RecD2-like_HHH"/>
</dbReference>
<feature type="binding site" evidence="3">
    <location>
        <begin position="349"/>
        <end position="353"/>
    </location>
    <ligand>
        <name>ATP</name>
        <dbReference type="ChEBI" id="CHEBI:30616"/>
    </ligand>
</feature>
<dbReference type="CDD" id="cd17933">
    <property type="entry name" value="DEXSc_RecD-like"/>
    <property type="match status" value="1"/>
</dbReference>
<dbReference type="InterPro" id="IPR003593">
    <property type="entry name" value="AAA+_ATPase"/>
</dbReference>
<keyword evidence="3 5" id="KW-0378">Hydrolase</keyword>
<organism evidence="5 6">
    <name type="scientific">Negativicoccus succinicivorans</name>
    <dbReference type="NCBI Taxonomy" id="620903"/>
    <lineage>
        <taxon>Bacteria</taxon>
        <taxon>Bacillati</taxon>
        <taxon>Bacillota</taxon>
        <taxon>Negativicutes</taxon>
        <taxon>Veillonellales</taxon>
        <taxon>Veillonellaceae</taxon>
        <taxon>Negativicoccus</taxon>
    </lineage>
</organism>
<dbReference type="InterPro" id="IPR027417">
    <property type="entry name" value="P-loop_NTPase"/>
</dbReference>
<dbReference type="Pfam" id="PF13538">
    <property type="entry name" value="UvrD_C_2"/>
    <property type="match status" value="1"/>
</dbReference>
<dbReference type="Gene3D" id="3.40.50.300">
    <property type="entry name" value="P-loop containing nucleotide triphosphate hydrolases"/>
    <property type="match status" value="2"/>
</dbReference>
<dbReference type="Pfam" id="PF23139">
    <property type="entry name" value="OB_YrrC"/>
    <property type="match status" value="1"/>
</dbReference>
<dbReference type="InterPro" id="IPR050534">
    <property type="entry name" value="Coronavir_polyprotein_1ab"/>
</dbReference>
<evidence type="ECO:0000256" key="2">
    <source>
        <dbReference type="ARBA" id="ARBA00022840"/>
    </source>
</evidence>
<dbReference type="GO" id="GO:0043139">
    <property type="term" value="F:5'-3' DNA helicase activity"/>
    <property type="evidence" value="ECO:0007669"/>
    <property type="project" value="UniProtKB-UniRule"/>
</dbReference>
<dbReference type="InterPro" id="IPR041451">
    <property type="entry name" value="RecD2_SH13"/>
</dbReference>
<dbReference type="InterPro" id="IPR006345">
    <property type="entry name" value="RecD2"/>
</dbReference>
<dbReference type="GO" id="GO:0005524">
    <property type="term" value="F:ATP binding"/>
    <property type="evidence" value="ECO:0007669"/>
    <property type="project" value="UniProtKB-UniRule"/>
</dbReference>
<evidence type="ECO:0000256" key="3">
    <source>
        <dbReference type="HAMAP-Rule" id="MF_01488"/>
    </source>
</evidence>
<dbReference type="SUPFAM" id="SSF52540">
    <property type="entry name" value="P-loop containing nucleoside triphosphate hydrolases"/>
    <property type="match status" value="1"/>
</dbReference>
<gene>
    <name evidence="3" type="primary">recD2</name>
    <name evidence="5" type="ORF">HNR45_001135</name>
</gene>